<dbReference type="SFLD" id="SFLDG00358">
    <property type="entry name" value="Main_(cytGST)"/>
    <property type="match status" value="1"/>
</dbReference>
<feature type="domain" description="GST C-terminal" evidence="3">
    <location>
        <begin position="85"/>
        <end position="210"/>
    </location>
</feature>
<evidence type="ECO:0000256" key="1">
    <source>
        <dbReference type="ARBA" id="ARBA00010007"/>
    </source>
</evidence>
<dbReference type="Pfam" id="PF02798">
    <property type="entry name" value="GST_N"/>
    <property type="match status" value="1"/>
</dbReference>
<evidence type="ECO:0000259" key="3">
    <source>
        <dbReference type="PROSITE" id="PS50405"/>
    </source>
</evidence>
<dbReference type="PROSITE" id="PS50405">
    <property type="entry name" value="GST_CTER"/>
    <property type="match status" value="1"/>
</dbReference>
<keyword evidence="5" id="KW-1185">Reference proteome</keyword>
<dbReference type="CDD" id="cd03191">
    <property type="entry name" value="GST_C_Zeta"/>
    <property type="match status" value="1"/>
</dbReference>
<dbReference type="SFLD" id="SFLDS00019">
    <property type="entry name" value="Glutathione_Transferase_(cytos"/>
    <property type="match status" value="1"/>
</dbReference>
<dbReference type="GO" id="GO:0006559">
    <property type="term" value="P:L-phenylalanine catabolic process"/>
    <property type="evidence" value="ECO:0007669"/>
    <property type="project" value="TreeGrafter"/>
</dbReference>
<dbReference type="Proteomes" id="UP000309450">
    <property type="component" value="Unassembled WGS sequence"/>
</dbReference>
<reference evidence="4 5" key="1">
    <citation type="submission" date="2019-04" db="EMBL/GenBank/DDBJ databases">
        <title>Draft genome sequence of Gemmobacter aestuarii sp. nov.</title>
        <authorList>
            <person name="Hameed A."/>
            <person name="Lin S.-Y."/>
            <person name="Shahina M."/>
            <person name="Lai W.-A."/>
            <person name="Young C.-C."/>
        </authorList>
    </citation>
    <scope>NUCLEOTIDE SEQUENCE [LARGE SCALE GENOMIC DNA]</scope>
    <source>
        <strain evidence="4 5">CC-PW-75</strain>
    </source>
</reference>
<dbReference type="PANTHER" id="PTHR42673:SF4">
    <property type="entry name" value="MALEYLACETOACETATE ISOMERASE"/>
    <property type="match status" value="1"/>
</dbReference>
<feature type="domain" description="GST N-terminal" evidence="2">
    <location>
        <begin position="1"/>
        <end position="81"/>
    </location>
</feature>
<name>A0A4S3MT41_9RHOB</name>
<evidence type="ECO:0000313" key="5">
    <source>
        <dbReference type="Proteomes" id="UP000309450"/>
    </source>
</evidence>
<dbReference type="Gene3D" id="3.40.30.10">
    <property type="entry name" value="Glutaredoxin"/>
    <property type="match status" value="1"/>
</dbReference>
<dbReference type="InterPro" id="IPR036249">
    <property type="entry name" value="Thioredoxin-like_sf"/>
</dbReference>
<evidence type="ECO:0000259" key="2">
    <source>
        <dbReference type="PROSITE" id="PS50404"/>
    </source>
</evidence>
<dbReference type="EMBL" id="SSND01000001">
    <property type="protein sequence ID" value="THD85748.1"/>
    <property type="molecule type" value="Genomic_DNA"/>
</dbReference>
<evidence type="ECO:0000313" key="4">
    <source>
        <dbReference type="EMBL" id="THD85748.1"/>
    </source>
</evidence>
<dbReference type="InterPro" id="IPR010987">
    <property type="entry name" value="Glutathione-S-Trfase_C-like"/>
</dbReference>
<dbReference type="OrthoDB" id="509852at2"/>
<dbReference type="AlphaFoldDB" id="A0A4S3MT41"/>
<keyword evidence="4" id="KW-0413">Isomerase</keyword>
<comment type="caution">
    <text evidence="4">The sequence shown here is derived from an EMBL/GenBank/DDBJ whole genome shotgun (WGS) entry which is preliminary data.</text>
</comment>
<dbReference type="GO" id="GO:0016034">
    <property type="term" value="F:maleylacetoacetate isomerase activity"/>
    <property type="evidence" value="ECO:0007669"/>
    <property type="project" value="UniProtKB-EC"/>
</dbReference>
<accession>A0A4S3MT41</accession>
<dbReference type="InterPro" id="IPR036282">
    <property type="entry name" value="Glutathione-S-Trfase_C_sf"/>
</dbReference>
<dbReference type="GO" id="GO:0004364">
    <property type="term" value="F:glutathione transferase activity"/>
    <property type="evidence" value="ECO:0007669"/>
    <property type="project" value="TreeGrafter"/>
</dbReference>
<protein>
    <submittedName>
        <fullName evidence="4">Maleylacetoacetate isomerase</fullName>
        <ecNumber evidence="4">5.2.1.2</ecNumber>
    </submittedName>
</protein>
<dbReference type="NCBIfam" id="TIGR01262">
    <property type="entry name" value="maiA"/>
    <property type="match status" value="1"/>
</dbReference>
<dbReference type="GO" id="GO:0005737">
    <property type="term" value="C:cytoplasm"/>
    <property type="evidence" value="ECO:0007669"/>
    <property type="project" value="InterPro"/>
</dbReference>
<dbReference type="CDD" id="cd03042">
    <property type="entry name" value="GST_N_Zeta"/>
    <property type="match status" value="1"/>
</dbReference>
<dbReference type="InterPro" id="IPR040079">
    <property type="entry name" value="Glutathione_S-Trfase"/>
</dbReference>
<dbReference type="GO" id="GO:0006749">
    <property type="term" value="P:glutathione metabolic process"/>
    <property type="evidence" value="ECO:0007669"/>
    <property type="project" value="TreeGrafter"/>
</dbReference>
<dbReference type="EC" id="5.2.1.2" evidence="4"/>
<gene>
    <name evidence="4" type="primary">maiA</name>
    <name evidence="4" type="ORF">E7811_08685</name>
</gene>
<dbReference type="SUPFAM" id="SSF47616">
    <property type="entry name" value="GST C-terminal domain-like"/>
    <property type="match status" value="1"/>
</dbReference>
<proteinExistence type="inferred from homology"/>
<dbReference type="PROSITE" id="PS50404">
    <property type="entry name" value="GST_NTER"/>
    <property type="match status" value="1"/>
</dbReference>
<dbReference type="InterPro" id="IPR005955">
    <property type="entry name" value="GST_Zeta"/>
</dbReference>
<sequence length="210" mass="22738">MITLYDYWRSSASYRVRIALNLLGLPYRTVPVDLLAGDHRGADNVARNPQGLVPTLEIDGLRLTQSLAIIEYLDETRAGGFLPSDAAGRARVRALAHAIAMEIAPVCNLSVRKHAAAISGGAVTADDWQRHFIGRGFDALNRMLDHGPAGPYCHGDRVTLADLCLVPQVYNATRVGIDVTSYSNIDRVIGNLALLPEVAAAHPDRHQPKG</sequence>
<dbReference type="Gene3D" id="1.20.1050.10">
    <property type="match status" value="1"/>
</dbReference>
<dbReference type="InterPro" id="IPR004045">
    <property type="entry name" value="Glutathione_S-Trfase_N"/>
</dbReference>
<organism evidence="4 5">
    <name type="scientific">Aliigemmobacter aestuarii</name>
    <dbReference type="NCBI Taxonomy" id="1445661"/>
    <lineage>
        <taxon>Bacteria</taxon>
        <taxon>Pseudomonadati</taxon>
        <taxon>Pseudomonadota</taxon>
        <taxon>Alphaproteobacteria</taxon>
        <taxon>Rhodobacterales</taxon>
        <taxon>Paracoccaceae</taxon>
        <taxon>Aliigemmobacter</taxon>
    </lineage>
</organism>
<dbReference type="SUPFAM" id="SSF52833">
    <property type="entry name" value="Thioredoxin-like"/>
    <property type="match status" value="1"/>
</dbReference>
<dbReference type="InterPro" id="IPR034330">
    <property type="entry name" value="GST_Zeta_C"/>
</dbReference>
<comment type="similarity">
    <text evidence="1">Belongs to the GST superfamily. Zeta family.</text>
</comment>
<dbReference type="RefSeq" id="WP_136394119.1">
    <property type="nucleotide sequence ID" value="NZ_SSND01000001.1"/>
</dbReference>
<dbReference type="PANTHER" id="PTHR42673">
    <property type="entry name" value="MALEYLACETOACETATE ISOMERASE"/>
    <property type="match status" value="1"/>
</dbReference>
<dbReference type="InterPro" id="IPR034333">
    <property type="entry name" value="GST_Zeta_N"/>
</dbReference>